<dbReference type="Pfam" id="PF11883">
    <property type="entry name" value="DUF3403"/>
    <property type="match status" value="1"/>
</dbReference>
<dbReference type="Proteomes" id="UP001054252">
    <property type="component" value="Unassembled WGS sequence"/>
</dbReference>
<proteinExistence type="inferred from homology"/>
<evidence type="ECO:0000256" key="15">
    <source>
        <dbReference type="ARBA" id="ARBA00048679"/>
    </source>
</evidence>
<evidence type="ECO:0000256" key="9">
    <source>
        <dbReference type="ARBA" id="ARBA00022840"/>
    </source>
</evidence>
<dbReference type="FunFam" id="1.10.510.10:FF:000060">
    <property type="entry name" value="G-type lectin S-receptor-like serine/threonine-protein kinase"/>
    <property type="match status" value="1"/>
</dbReference>
<keyword evidence="6" id="KW-0732">Signal</keyword>
<keyword evidence="7 16" id="KW-0547">Nucleotide-binding</keyword>
<dbReference type="SMART" id="SM00108">
    <property type="entry name" value="B_lectin"/>
    <property type="match status" value="1"/>
</dbReference>
<feature type="region of interest" description="Disordered" evidence="17">
    <location>
        <begin position="184"/>
        <end position="204"/>
    </location>
</feature>
<dbReference type="SUPFAM" id="SSF56112">
    <property type="entry name" value="Protein kinase-like (PK-like)"/>
    <property type="match status" value="1"/>
</dbReference>
<dbReference type="Gene3D" id="3.30.200.20">
    <property type="entry name" value="Phosphorylase Kinase, domain 1"/>
    <property type="match status" value="1"/>
</dbReference>
<keyword evidence="10 18" id="KW-1133">Transmembrane helix</keyword>
<evidence type="ECO:0000256" key="12">
    <source>
        <dbReference type="ARBA" id="ARBA00023157"/>
    </source>
</evidence>
<comment type="catalytic activity">
    <reaction evidence="14 16">
        <text>L-threonyl-[protein] + ATP = O-phospho-L-threonyl-[protein] + ADP + H(+)</text>
        <dbReference type="Rhea" id="RHEA:46608"/>
        <dbReference type="Rhea" id="RHEA-COMP:11060"/>
        <dbReference type="Rhea" id="RHEA-COMP:11605"/>
        <dbReference type="ChEBI" id="CHEBI:15378"/>
        <dbReference type="ChEBI" id="CHEBI:30013"/>
        <dbReference type="ChEBI" id="CHEBI:30616"/>
        <dbReference type="ChEBI" id="CHEBI:61977"/>
        <dbReference type="ChEBI" id="CHEBI:456216"/>
        <dbReference type="EC" id="2.7.11.1"/>
    </reaction>
</comment>
<reference evidence="21 22" key="1">
    <citation type="journal article" date="2021" name="Commun. Biol.">
        <title>The genome of Shorea leprosula (Dipterocarpaceae) highlights the ecological relevance of drought in aseasonal tropical rainforests.</title>
        <authorList>
            <person name="Ng K.K.S."/>
            <person name="Kobayashi M.J."/>
            <person name="Fawcett J.A."/>
            <person name="Hatakeyama M."/>
            <person name="Paape T."/>
            <person name="Ng C.H."/>
            <person name="Ang C.C."/>
            <person name="Tnah L.H."/>
            <person name="Lee C.T."/>
            <person name="Nishiyama T."/>
            <person name="Sese J."/>
            <person name="O'Brien M.J."/>
            <person name="Copetti D."/>
            <person name="Mohd Noor M.I."/>
            <person name="Ong R.C."/>
            <person name="Putra M."/>
            <person name="Sireger I.Z."/>
            <person name="Indrioko S."/>
            <person name="Kosugi Y."/>
            <person name="Izuno A."/>
            <person name="Isagi Y."/>
            <person name="Lee S.L."/>
            <person name="Shimizu K.K."/>
        </authorList>
    </citation>
    <scope>NUCLEOTIDE SEQUENCE [LARGE SCALE GENOMIC DNA]</scope>
    <source>
        <strain evidence="21">214</strain>
    </source>
</reference>
<dbReference type="Pfam" id="PF00954">
    <property type="entry name" value="S_locus_glycop"/>
    <property type="match status" value="1"/>
</dbReference>
<keyword evidence="22" id="KW-1185">Reference proteome</keyword>
<comment type="similarity">
    <text evidence="16">Belongs to the protein kinase superfamily. Ser/Thr protein kinase family.</text>
</comment>
<name>A0AAV5JTH8_9ROSI</name>
<dbReference type="EC" id="2.7.11.1" evidence="16"/>
<dbReference type="Pfam" id="PF07714">
    <property type="entry name" value="PK_Tyr_Ser-Thr"/>
    <property type="match status" value="1"/>
</dbReference>
<evidence type="ECO:0000259" key="20">
    <source>
        <dbReference type="PROSITE" id="PS50927"/>
    </source>
</evidence>
<dbReference type="CDD" id="cd00028">
    <property type="entry name" value="B_lectin"/>
    <property type="match status" value="1"/>
</dbReference>
<dbReference type="InterPro" id="IPR011009">
    <property type="entry name" value="Kinase-like_dom_sf"/>
</dbReference>
<evidence type="ECO:0000256" key="17">
    <source>
        <dbReference type="SAM" id="MobiDB-lite"/>
    </source>
</evidence>
<dbReference type="FunFam" id="2.90.10.10:FF:000004">
    <property type="entry name" value="G-type lectin S-receptor-like serine/threonine-protein kinase"/>
    <property type="match status" value="1"/>
</dbReference>
<evidence type="ECO:0000256" key="4">
    <source>
        <dbReference type="ARBA" id="ARBA00022679"/>
    </source>
</evidence>
<dbReference type="Pfam" id="PF01453">
    <property type="entry name" value="B_lectin"/>
    <property type="match status" value="1"/>
</dbReference>
<evidence type="ECO:0000313" key="22">
    <source>
        <dbReference type="Proteomes" id="UP001054252"/>
    </source>
</evidence>
<evidence type="ECO:0000256" key="5">
    <source>
        <dbReference type="ARBA" id="ARBA00022692"/>
    </source>
</evidence>
<comment type="catalytic activity">
    <reaction evidence="15 16">
        <text>L-seryl-[protein] + ATP = O-phospho-L-seryl-[protein] + ADP + H(+)</text>
        <dbReference type="Rhea" id="RHEA:17989"/>
        <dbReference type="Rhea" id="RHEA-COMP:9863"/>
        <dbReference type="Rhea" id="RHEA-COMP:11604"/>
        <dbReference type="ChEBI" id="CHEBI:15378"/>
        <dbReference type="ChEBI" id="CHEBI:29999"/>
        <dbReference type="ChEBI" id="CHEBI:30616"/>
        <dbReference type="ChEBI" id="CHEBI:83421"/>
        <dbReference type="ChEBI" id="CHEBI:456216"/>
        <dbReference type="EC" id="2.7.11.1"/>
    </reaction>
</comment>
<dbReference type="InterPro" id="IPR000719">
    <property type="entry name" value="Prot_kinase_dom"/>
</dbReference>
<evidence type="ECO:0000259" key="19">
    <source>
        <dbReference type="PROSITE" id="PS50011"/>
    </source>
</evidence>
<dbReference type="GO" id="GO:0005524">
    <property type="term" value="F:ATP binding"/>
    <property type="evidence" value="ECO:0007669"/>
    <property type="project" value="UniProtKB-KW"/>
</dbReference>
<dbReference type="PANTHER" id="PTHR27002:SF851">
    <property type="entry name" value="G-TYPE LECTIN S-RECEPTOR-LIKE SERINE_THREONINE-PROTEIN KINASE SD1-1"/>
    <property type="match status" value="1"/>
</dbReference>
<protein>
    <recommendedName>
        <fullName evidence="16">Receptor-like serine/threonine-protein kinase</fullName>
        <ecNumber evidence="16">2.7.11.1</ecNumber>
    </recommendedName>
</protein>
<evidence type="ECO:0000256" key="16">
    <source>
        <dbReference type="PIRNR" id="PIRNR000641"/>
    </source>
</evidence>
<gene>
    <name evidence="21" type="ORF">SLEP1_g26557</name>
</gene>
<feature type="domain" description="Bulb-type lectin" evidence="20">
    <location>
        <begin position="34"/>
        <end position="155"/>
    </location>
</feature>
<evidence type="ECO:0000256" key="11">
    <source>
        <dbReference type="ARBA" id="ARBA00023136"/>
    </source>
</evidence>
<keyword evidence="3 16" id="KW-0723">Serine/threonine-protein kinase</keyword>
<dbReference type="InterPro" id="IPR036426">
    <property type="entry name" value="Bulb-type_lectin_dom_sf"/>
</dbReference>
<evidence type="ECO:0000256" key="13">
    <source>
        <dbReference type="ARBA" id="ARBA00023180"/>
    </source>
</evidence>
<dbReference type="PANTHER" id="PTHR27002">
    <property type="entry name" value="RECEPTOR-LIKE SERINE/THREONINE-PROTEIN KINASE SD1-8"/>
    <property type="match status" value="1"/>
</dbReference>
<evidence type="ECO:0000256" key="3">
    <source>
        <dbReference type="ARBA" id="ARBA00022527"/>
    </source>
</evidence>
<sequence length="806" mass="90669">MAAGGYPERTPTTFCCGVSMSRFRTFDAVTRNFADTIAPLQSIRDGQTVVSAGGTFEFGFTNYGGSRTRYLGIWYKKISIRTVVWVANREIPLNDSSGVLQLTGQGILVVRDGTNSTIWTSKMSRDVQNPVAQLLDTGNLVVKAVGVDGKDRILWQSFDYIEDTFLPGMKFGRNLVTGLDKYLTSSKSSDDPSPGEYTSRLDPGGYPQIFLRRGDVKQLRSGPWNGLRFSGMANLKENPIYKFEFVYNEEEIVYMYQLIDSSVVTRVTLNRDGVLERWTWSDRAQVWSLYLTAQMDNCDRYALCGAYGSCNINNSPPCGCLRGFMPKYKHDWETGDWTGGCVRKTKVECGKGEGFQRIRSIKLPDTTYANLDIRDRGSGCLLWFSELIDIREYAEDGQDIYVRLAASDLDNSSSERRKWVRLIVIPVLVLGLVFLAIGFIVHMRKRKKLRGVGTTLLIQERDYIKKDGDQELELPLFDLAAIAEATNNFSDANKLGEGGYGPVYKGILKDGQQIAVKRPSKNSTQGLDEFKNEVLCIAKLQHRNLVKLLGCCIQVQEKMLIYEFMPNKSLDSFIFDQKQRTLLDWPRRLNIINGVARGLLYLHQDSRLRIIHRDLKVSNILLDQEMNPKISDFGMARSFGGNEIGASTKRVVGTYGYMSPEYAIDGLFSVKSDVFSFGVLVLEIVSGKRNRGFCHSDHKHNLLGHAWMLYKEGRPLDLIDDCISQSYVMSEVLRSIHVGLLCVQQSPEDRPTMAAVVLMLSTEIALPQPKEPGFFTERDLFATDSSSTKAESCSVNNMSITQLTAR</sequence>
<dbReference type="PROSITE" id="PS50011">
    <property type="entry name" value="PROTEIN_KINASE_DOM"/>
    <property type="match status" value="1"/>
</dbReference>
<dbReference type="InterPro" id="IPR024171">
    <property type="entry name" value="SRK-like_kinase"/>
</dbReference>
<keyword evidence="2" id="KW-1003">Cell membrane</keyword>
<dbReference type="SMART" id="SM00220">
    <property type="entry name" value="S_TKc"/>
    <property type="match status" value="1"/>
</dbReference>
<comment type="subcellular location">
    <subcellularLocation>
        <location evidence="1">Cell membrane</location>
        <topology evidence="1">Single-pass type I membrane protein</topology>
    </subcellularLocation>
</comment>
<dbReference type="GO" id="GO:0004674">
    <property type="term" value="F:protein serine/threonine kinase activity"/>
    <property type="evidence" value="ECO:0007669"/>
    <property type="project" value="UniProtKB-KW"/>
</dbReference>
<dbReference type="InterPro" id="IPR021820">
    <property type="entry name" value="S-locus_recpt_kinase_C"/>
</dbReference>
<dbReference type="PROSITE" id="PS00108">
    <property type="entry name" value="PROTEIN_KINASE_ST"/>
    <property type="match status" value="1"/>
</dbReference>
<dbReference type="InterPro" id="IPR001245">
    <property type="entry name" value="Ser-Thr/Tyr_kinase_cat_dom"/>
</dbReference>
<dbReference type="EMBL" id="BPVZ01000044">
    <property type="protein sequence ID" value="GKV15808.1"/>
    <property type="molecule type" value="Genomic_DNA"/>
</dbReference>
<keyword evidence="8 16" id="KW-0418">Kinase</keyword>
<evidence type="ECO:0000256" key="8">
    <source>
        <dbReference type="ARBA" id="ARBA00022777"/>
    </source>
</evidence>
<dbReference type="GO" id="GO:0048544">
    <property type="term" value="P:recognition of pollen"/>
    <property type="evidence" value="ECO:0007669"/>
    <property type="project" value="InterPro"/>
</dbReference>
<keyword evidence="5 18" id="KW-0812">Transmembrane</keyword>
<evidence type="ECO:0000256" key="10">
    <source>
        <dbReference type="ARBA" id="ARBA00022989"/>
    </source>
</evidence>
<comment type="caution">
    <text evidence="21">The sequence shown here is derived from an EMBL/GenBank/DDBJ whole genome shotgun (WGS) entry which is preliminary data.</text>
</comment>
<evidence type="ECO:0000256" key="18">
    <source>
        <dbReference type="SAM" id="Phobius"/>
    </source>
</evidence>
<keyword evidence="4 16" id="KW-0808">Transferase</keyword>
<keyword evidence="12" id="KW-1015">Disulfide bond</keyword>
<dbReference type="InterPro" id="IPR001480">
    <property type="entry name" value="Bulb-type_lectin_dom"/>
</dbReference>
<dbReference type="SUPFAM" id="SSF51110">
    <property type="entry name" value="alpha-D-mannose-specific plant lectins"/>
    <property type="match status" value="1"/>
</dbReference>
<dbReference type="CDD" id="cd14066">
    <property type="entry name" value="STKc_IRAK"/>
    <property type="match status" value="1"/>
</dbReference>
<dbReference type="GO" id="GO:0005886">
    <property type="term" value="C:plasma membrane"/>
    <property type="evidence" value="ECO:0007669"/>
    <property type="project" value="UniProtKB-SubCell"/>
</dbReference>
<dbReference type="AlphaFoldDB" id="A0AAV5JTH8"/>
<dbReference type="PIRSF" id="PIRSF000641">
    <property type="entry name" value="SRK"/>
    <property type="match status" value="1"/>
</dbReference>
<evidence type="ECO:0000256" key="6">
    <source>
        <dbReference type="ARBA" id="ARBA00022729"/>
    </source>
</evidence>
<keyword evidence="9 16" id="KW-0067">ATP-binding</keyword>
<organism evidence="21 22">
    <name type="scientific">Rubroshorea leprosula</name>
    <dbReference type="NCBI Taxonomy" id="152421"/>
    <lineage>
        <taxon>Eukaryota</taxon>
        <taxon>Viridiplantae</taxon>
        <taxon>Streptophyta</taxon>
        <taxon>Embryophyta</taxon>
        <taxon>Tracheophyta</taxon>
        <taxon>Spermatophyta</taxon>
        <taxon>Magnoliopsida</taxon>
        <taxon>eudicotyledons</taxon>
        <taxon>Gunneridae</taxon>
        <taxon>Pentapetalae</taxon>
        <taxon>rosids</taxon>
        <taxon>malvids</taxon>
        <taxon>Malvales</taxon>
        <taxon>Dipterocarpaceae</taxon>
        <taxon>Rubroshorea</taxon>
    </lineage>
</organism>
<dbReference type="InterPro" id="IPR000858">
    <property type="entry name" value="S_locus_glycoprot_dom"/>
</dbReference>
<keyword evidence="11 18" id="KW-0472">Membrane</keyword>
<evidence type="ECO:0000256" key="1">
    <source>
        <dbReference type="ARBA" id="ARBA00004251"/>
    </source>
</evidence>
<evidence type="ECO:0000256" key="2">
    <source>
        <dbReference type="ARBA" id="ARBA00022475"/>
    </source>
</evidence>
<accession>A0AAV5JTH8</accession>
<feature type="transmembrane region" description="Helical" evidence="18">
    <location>
        <begin position="419"/>
        <end position="441"/>
    </location>
</feature>
<dbReference type="FunFam" id="3.30.200.20:FF:000195">
    <property type="entry name" value="G-type lectin S-receptor-like serine/threonine-protein kinase"/>
    <property type="match status" value="1"/>
</dbReference>
<evidence type="ECO:0000256" key="14">
    <source>
        <dbReference type="ARBA" id="ARBA00047899"/>
    </source>
</evidence>
<feature type="domain" description="Protein kinase" evidence="19">
    <location>
        <begin position="489"/>
        <end position="766"/>
    </location>
</feature>
<evidence type="ECO:0000313" key="21">
    <source>
        <dbReference type="EMBL" id="GKV15808.1"/>
    </source>
</evidence>
<dbReference type="InterPro" id="IPR008271">
    <property type="entry name" value="Ser/Thr_kinase_AS"/>
</dbReference>
<dbReference type="PROSITE" id="PS50927">
    <property type="entry name" value="BULB_LECTIN"/>
    <property type="match status" value="1"/>
</dbReference>
<evidence type="ECO:0000256" key="7">
    <source>
        <dbReference type="ARBA" id="ARBA00022741"/>
    </source>
</evidence>
<dbReference type="Gene3D" id="1.10.510.10">
    <property type="entry name" value="Transferase(Phosphotransferase) domain 1"/>
    <property type="match status" value="1"/>
</dbReference>
<dbReference type="Gene3D" id="2.90.10.10">
    <property type="entry name" value="Bulb-type lectin domain"/>
    <property type="match status" value="1"/>
</dbReference>
<keyword evidence="13" id="KW-0325">Glycoprotein</keyword>